<comment type="caution">
    <text evidence="2">The sequence shown here is derived from an EMBL/GenBank/DDBJ whole genome shotgun (WGS) entry which is preliminary data.</text>
</comment>
<feature type="compositionally biased region" description="Polar residues" evidence="1">
    <location>
        <begin position="1"/>
        <end position="12"/>
    </location>
</feature>
<proteinExistence type="predicted"/>
<evidence type="ECO:0000313" key="3">
    <source>
        <dbReference type="Proteomes" id="UP000593571"/>
    </source>
</evidence>
<feature type="region of interest" description="Disordered" evidence="1">
    <location>
        <begin position="1"/>
        <end position="44"/>
    </location>
</feature>
<reference evidence="2 3" key="1">
    <citation type="journal article" date="2020" name="Nature">
        <title>Six reference-quality genomes reveal evolution of bat adaptations.</title>
        <authorList>
            <person name="Jebb D."/>
            <person name="Huang Z."/>
            <person name="Pippel M."/>
            <person name="Hughes G.M."/>
            <person name="Lavrichenko K."/>
            <person name="Devanna P."/>
            <person name="Winkler S."/>
            <person name="Jermiin L.S."/>
            <person name="Skirmuntt E.C."/>
            <person name="Katzourakis A."/>
            <person name="Burkitt-Gray L."/>
            <person name="Ray D.A."/>
            <person name="Sullivan K.A.M."/>
            <person name="Roscito J.G."/>
            <person name="Kirilenko B.M."/>
            <person name="Davalos L.M."/>
            <person name="Corthals A.P."/>
            <person name="Power M.L."/>
            <person name="Jones G."/>
            <person name="Ransome R.D."/>
            <person name="Dechmann D.K.N."/>
            <person name="Locatelli A.G."/>
            <person name="Puechmaille S.J."/>
            <person name="Fedrigo O."/>
            <person name="Jarvis E.D."/>
            <person name="Hiller M."/>
            <person name="Vernes S.C."/>
            <person name="Myers E.W."/>
            <person name="Teeling E.C."/>
        </authorList>
    </citation>
    <scope>NUCLEOTIDE SEQUENCE [LARGE SCALE GENOMIC DNA]</scope>
    <source>
        <strain evidence="2">MRouAeg1</strain>
        <tissue evidence="2">Muscle</tissue>
    </source>
</reference>
<gene>
    <name evidence="2" type="ORF">HJG63_012444</name>
</gene>
<evidence type="ECO:0000313" key="2">
    <source>
        <dbReference type="EMBL" id="KAF6441304.1"/>
    </source>
</evidence>
<dbReference type="EMBL" id="JACASE010000008">
    <property type="protein sequence ID" value="KAF6441304.1"/>
    <property type="molecule type" value="Genomic_DNA"/>
</dbReference>
<keyword evidence="3" id="KW-1185">Reference proteome</keyword>
<dbReference type="AlphaFoldDB" id="A0A7J8F0N8"/>
<organism evidence="2 3">
    <name type="scientific">Rousettus aegyptiacus</name>
    <name type="common">Egyptian fruit bat</name>
    <name type="synonym">Pteropus aegyptiacus</name>
    <dbReference type="NCBI Taxonomy" id="9407"/>
    <lineage>
        <taxon>Eukaryota</taxon>
        <taxon>Metazoa</taxon>
        <taxon>Chordata</taxon>
        <taxon>Craniata</taxon>
        <taxon>Vertebrata</taxon>
        <taxon>Euteleostomi</taxon>
        <taxon>Mammalia</taxon>
        <taxon>Eutheria</taxon>
        <taxon>Laurasiatheria</taxon>
        <taxon>Chiroptera</taxon>
        <taxon>Yinpterochiroptera</taxon>
        <taxon>Pteropodoidea</taxon>
        <taxon>Pteropodidae</taxon>
        <taxon>Rousettinae</taxon>
        <taxon>Rousettus</taxon>
    </lineage>
</organism>
<protein>
    <submittedName>
        <fullName evidence="2">Uncharacterized protein</fullName>
    </submittedName>
</protein>
<dbReference type="Proteomes" id="UP000593571">
    <property type="component" value="Unassembled WGS sequence"/>
</dbReference>
<evidence type="ECO:0000256" key="1">
    <source>
        <dbReference type="SAM" id="MobiDB-lite"/>
    </source>
</evidence>
<accession>A0A7J8F0N8</accession>
<sequence>MGKLSPRSQSRVLPQPRPGWRLQGRSEARHPAATRVCSPRRTPGTLTWEEAAPTLQQRGLRYPRLRSGAVTPLPGVCARKKDGGGVTWRPLLRAQRLRTLGSSPARLSSLELCASHPERRTTLATWLLRSGCY</sequence>
<name>A0A7J8F0N8_ROUAE</name>